<evidence type="ECO:0000313" key="2">
    <source>
        <dbReference type="EMBL" id="KAG5162952.1"/>
    </source>
</evidence>
<feature type="compositionally biased region" description="Low complexity" evidence="1">
    <location>
        <begin position="64"/>
        <end position="77"/>
    </location>
</feature>
<feature type="compositionally biased region" description="Low complexity" evidence="1">
    <location>
        <begin position="32"/>
        <end position="53"/>
    </location>
</feature>
<name>A0A8H7XLD9_PSICU</name>
<feature type="compositionally biased region" description="Pro residues" evidence="1">
    <location>
        <begin position="92"/>
        <end position="109"/>
    </location>
</feature>
<reference evidence="2" key="1">
    <citation type="submission" date="2021-02" db="EMBL/GenBank/DDBJ databases">
        <title>Psilocybe cubensis genome.</title>
        <authorList>
            <person name="Mckernan K.J."/>
            <person name="Crawford S."/>
            <person name="Trippe A."/>
            <person name="Kane L.T."/>
            <person name="Mclaughlin S."/>
        </authorList>
    </citation>
    <scope>NUCLEOTIDE SEQUENCE [LARGE SCALE GENOMIC DNA]</scope>
    <source>
        <strain evidence="2">MGC-MH-2018</strain>
    </source>
</reference>
<feature type="region of interest" description="Disordered" evidence="1">
    <location>
        <begin position="30"/>
        <end position="119"/>
    </location>
</feature>
<sequence length="246" mass="26453">MFDENVPSLVSGNYNSAPIDYSSLPFQPDVFSSSSTSPSAPASAVPNLVVSPSDLDSPQLLKPSTSSNLSSSSSSSSVDIQVVPSTPLTSNPLPPPSTPIPQRVLPPPRSSSCERHPSSRGILYSQLREAEKAKSESIIASQRATSAERLLSIQPSNEQGGDVENPFISLCSVGTLEPSPSQVIDTSLISLDVEDYLSRDKDAFFEAILLSVRSDRKRNPLSPNYDLKIPPANYQEAMLHPDADQW</sequence>
<dbReference type="OrthoDB" id="3344688at2759"/>
<dbReference type="AlphaFoldDB" id="A0A8H7XLD9"/>
<gene>
    <name evidence="2" type="ORF">JR316_012340</name>
</gene>
<accession>A0A8H7XLD9</accession>
<organism evidence="2">
    <name type="scientific">Psilocybe cubensis</name>
    <name type="common">Psychedelic mushroom</name>
    <name type="synonym">Stropharia cubensis</name>
    <dbReference type="NCBI Taxonomy" id="181762"/>
    <lineage>
        <taxon>Eukaryota</taxon>
        <taxon>Fungi</taxon>
        <taxon>Dikarya</taxon>
        <taxon>Basidiomycota</taxon>
        <taxon>Agaricomycotina</taxon>
        <taxon>Agaricomycetes</taxon>
        <taxon>Agaricomycetidae</taxon>
        <taxon>Agaricales</taxon>
        <taxon>Agaricineae</taxon>
        <taxon>Strophariaceae</taxon>
        <taxon>Psilocybe</taxon>
    </lineage>
</organism>
<comment type="caution">
    <text evidence="2">The sequence shown here is derived from an EMBL/GenBank/DDBJ whole genome shotgun (WGS) entry which is preliminary data.</text>
</comment>
<proteinExistence type="predicted"/>
<dbReference type="EMBL" id="JAFIQS010000017">
    <property type="protein sequence ID" value="KAG5162952.1"/>
    <property type="molecule type" value="Genomic_DNA"/>
</dbReference>
<protein>
    <submittedName>
        <fullName evidence="2">Uncharacterized protein</fullName>
    </submittedName>
</protein>
<evidence type="ECO:0000256" key="1">
    <source>
        <dbReference type="SAM" id="MobiDB-lite"/>
    </source>
</evidence>